<evidence type="ECO:0000256" key="2">
    <source>
        <dbReference type="SAM" id="SignalP"/>
    </source>
</evidence>
<feature type="domain" description="MucBP" evidence="3">
    <location>
        <begin position="551"/>
        <end position="612"/>
    </location>
</feature>
<evidence type="ECO:0000259" key="4">
    <source>
        <dbReference type="Pfam" id="PF18885"/>
    </source>
</evidence>
<dbReference type="InterPro" id="IPR009459">
    <property type="entry name" value="MucBP_dom"/>
</dbReference>
<dbReference type="Pfam" id="PF18885">
    <property type="entry name" value="DUF5648"/>
    <property type="match status" value="1"/>
</dbReference>
<feature type="signal peptide" evidence="2">
    <location>
        <begin position="1"/>
        <end position="22"/>
    </location>
</feature>
<evidence type="ECO:0000259" key="3">
    <source>
        <dbReference type="Pfam" id="PF06458"/>
    </source>
</evidence>
<evidence type="ECO:0000313" key="5">
    <source>
        <dbReference type="EMBL" id="MBV7392533.1"/>
    </source>
</evidence>
<evidence type="ECO:0000256" key="1">
    <source>
        <dbReference type="ARBA" id="ARBA00022737"/>
    </source>
</evidence>
<keyword evidence="2" id="KW-0732">Signal</keyword>
<gene>
    <name evidence="5" type="ORF">KUA55_17950</name>
</gene>
<proteinExistence type="predicted"/>
<name>A0ABS6TI01_9ENTE</name>
<dbReference type="NCBIfam" id="TIGR02167">
    <property type="entry name" value="Liste_lipo_26"/>
    <property type="match status" value="7"/>
</dbReference>
<feature type="chain" id="PRO_5046779123" evidence="2">
    <location>
        <begin position="23"/>
        <end position="912"/>
    </location>
</feature>
<protein>
    <submittedName>
        <fullName evidence="5">BspA family leucine-rich repeat surface protein</fullName>
    </submittedName>
</protein>
<organism evidence="5 6">
    <name type="scientific">Enterococcus alishanensis</name>
    <dbReference type="NCBI Taxonomy" id="1303817"/>
    <lineage>
        <taxon>Bacteria</taxon>
        <taxon>Bacillati</taxon>
        <taxon>Bacillota</taxon>
        <taxon>Bacilli</taxon>
        <taxon>Lactobacillales</taxon>
        <taxon>Enterococcaceae</taxon>
        <taxon>Enterococcus</taxon>
    </lineage>
</organism>
<feature type="domain" description="MucBP" evidence="3">
    <location>
        <begin position="703"/>
        <end position="764"/>
    </location>
</feature>
<sequence length="912" mass="102503">MKKILFIVLSCFFMLPSTLSFAKIDNSYRHSNRNHIETFTLSNSSEQDDNLAINFQNEIKKNTTKQSNDNMVTGIWGSVSWEFDLDTKTLKFTSSGTLGEYASSPWNTGIENIDDISYIIFSEKVFAPEDSTNLFSQLQYLVSINATEIDTTNVKIMTNMFSENFRLQKLDLKNFDTSSVTDMSGMFFQTFALEELDVSSFDTSNVTSMSNMFNFSVGLFNINLSNFDTSSVTDMSYMFYGLSVSEINLSNFDTSNVTDMSFMFAGNNNLKSLNISNFITAKVTSMESMFEGLSSMEELDVSSFSTNRVENMTAMFARMENLKHLEILNFDTSSVIEMSSMFDSCMSLEELDLSSFRTPNVKNMNGLFYFTAYLKKLNISNFITNEDTEINEMFTSDFYLEEIVMSPFFRMDNSAGLEELVADETYTGNWQNIGSGNNEMPTGKNIWTSAEFMKNYRGETDADTYIWQKKRDEAAHLIIKYQDTKGNEISPAQSVSGKIGDPYTISIEDYNISIAGYTFKNTDGPLSGFLGYSEQSVTFIYEKTPIKGADVNVHYTDTDGNTIAPDVVKSGNVGDSYTTEQLAIDGYTFKEVQGNATGTFTADPQEVTYIYQKDIKVGGNVTVEYWEYDSSGTPVKKIHDDTIITGNVGERYHAEAYYVTGYGFSGVNTETGLSPISGLITDATQTVKLIYNKLTAAVSDGLVLIQYQDDQGNVISENDLSQGKINTAYEIQPKTIEGYTLKDTIGNTKGIYNENVQVVTYIYTSNDVPDEVLVPVWRAYNLNDGDHLYTTSKDEYDWIVGLKWQAEGVAFQSVLSSYEQAVPVFRLYNPNSGEHFYTVSQSEYHNVASKGWKKEGTGFYMVPKEKGHPIYRVFNPNATGPGSHLFTRSKTEADWLIGLGWNDEGIAFYSPR</sequence>
<feature type="domain" description="MucBP" evidence="3">
    <location>
        <begin position="478"/>
        <end position="542"/>
    </location>
</feature>
<dbReference type="RefSeq" id="WP_218327747.1">
    <property type="nucleotide sequence ID" value="NZ_JAHUZB010000018.1"/>
</dbReference>
<keyword evidence="6" id="KW-1185">Reference proteome</keyword>
<feature type="domain" description="MucBP" evidence="3">
    <location>
        <begin position="620"/>
        <end position="691"/>
    </location>
</feature>
<comment type="caution">
    <text evidence="5">The sequence shown here is derived from an EMBL/GenBank/DDBJ whole genome shotgun (WGS) entry which is preliminary data.</text>
</comment>
<evidence type="ECO:0000313" key="6">
    <source>
        <dbReference type="Proteomes" id="UP000774130"/>
    </source>
</evidence>
<dbReference type="Pfam" id="PF06458">
    <property type="entry name" value="MucBP"/>
    <property type="match status" value="4"/>
</dbReference>
<dbReference type="Pfam" id="PF03382">
    <property type="entry name" value="DUF285"/>
    <property type="match status" value="1"/>
</dbReference>
<dbReference type="InterPro" id="IPR005046">
    <property type="entry name" value="DUF285"/>
</dbReference>
<keyword evidence="1" id="KW-0677">Repeat</keyword>
<dbReference type="InterPro" id="IPR011889">
    <property type="entry name" value="Liste_lipo_26"/>
</dbReference>
<reference evidence="5 6" key="1">
    <citation type="submission" date="2021-06" db="EMBL/GenBank/DDBJ databases">
        <title>Enterococcus alishanensis sp. nov., a novel lactic acid bacterium isolated from fresh coffee beans.</title>
        <authorList>
            <person name="Chen Y.-S."/>
        </authorList>
    </citation>
    <scope>NUCLEOTIDE SEQUENCE [LARGE SCALE GENOMIC DNA]</scope>
    <source>
        <strain evidence="5 6">ALS3</strain>
    </source>
</reference>
<dbReference type="InterPro" id="IPR043708">
    <property type="entry name" value="DUF5648"/>
</dbReference>
<dbReference type="EMBL" id="JAHUZB010000018">
    <property type="protein sequence ID" value="MBV7392533.1"/>
    <property type="molecule type" value="Genomic_DNA"/>
</dbReference>
<feature type="domain" description="DUF5648" evidence="4">
    <location>
        <begin position="775"/>
        <end position="910"/>
    </location>
</feature>
<accession>A0ABS6TI01</accession>
<dbReference type="Proteomes" id="UP000774130">
    <property type="component" value="Unassembled WGS sequence"/>
</dbReference>